<dbReference type="Gene3D" id="3.40.50.150">
    <property type="entry name" value="Vaccinia Virus protein VP39"/>
    <property type="match status" value="1"/>
</dbReference>
<evidence type="ECO:0000256" key="6">
    <source>
        <dbReference type="ARBA" id="ARBA00023280"/>
    </source>
</evidence>
<reference evidence="9" key="1">
    <citation type="journal article" date="2021" name="Proc. Natl. Acad. Sci. U.S.A.">
        <title>A Catalog of Tens of Thousands of Viruses from Human Metagenomes Reveals Hidden Associations with Chronic Diseases.</title>
        <authorList>
            <person name="Tisza M.J."/>
            <person name="Buck C.B."/>
        </authorList>
    </citation>
    <scope>NUCLEOTIDE SEQUENCE</scope>
    <source>
        <strain evidence="9">Ctzm5103</strain>
    </source>
</reference>
<dbReference type="PROSITE" id="PS51679">
    <property type="entry name" value="SAM_MT_C5"/>
    <property type="match status" value="1"/>
</dbReference>
<dbReference type="EC" id="2.1.1.37" evidence="1"/>
<proteinExistence type="inferred from homology"/>
<dbReference type="GO" id="GO:0032259">
    <property type="term" value="P:methylation"/>
    <property type="evidence" value="ECO:0007669"/>
    <property type="project" value="UniProtKB-KW"/>
</dbReference>
<evidence type="ECO:0000256" key="3">
    <source>
        <dbReference type="ARBA" id="ARBA00022632"/>
    </source>
</evidence>
<dbReference type="PANTHER" id="PTHR23068:SF25">
    <property type="entry name" value="DNA (CYTOSINE-5)-METHYLTRANSFERASE DRM2"/>
    <property type="match status" value="1"/>
</dbReference>
<comment type="similarity">
    <text evidence="8">Belongs to the class I-like SAM-binding methyltransferase superfamily. C5-methyltransferase family.</text>
</comment>
<dbReference type="InterPro" id="IPR029063">
    <property type="entry name" value="SAM-dependent_MTases_sf"/>
</dbReference>
<dbReference type="PANTHER" id="PTHR23068">
    <property type="entry name" value="DNA CYTOSINE-5- -METHYLTRANSFERASE 3-RELATED"/>
    <property type="match status" value="1"/>
</dbReference>
<dbReference type="PROSITE" id="PS00094">
    <property type="entry name" value="C5_MTASE_1"/>
    <property type="match status" value="1"/>
</dbReference>
<keyword evidence="4 8" id="KW-0808">Transferase</keyword>
<evidence type="ECO:0000256" key="7">
    <source>
        <dbReference type="ARBA" id="ARBA00033479"/>
    </source>
</evidence>
<keyword evidence="7" id="KW-1258">Restriction-modification system evasion by virus</keyword>
<dbReference type="InterPro" id="IPR050390">
    <property type="entry name" value="C5-Methyltransferase"/>
</dbReference>
<sequence length="392" mass="44061">MKVLSLFDGMACGALAMQVAGIEIEKYIAYEVDKYAIQTAQQNFPFIEERGDVFTADFTQYAGFDYLIGGSPCTYWSIAQTKNRETVASGRGWELFSQYVRALHEAKPRFFLYENNKSMSAAIRASITETFGFEPILINSALVSAQNRQRLYWCGIRQSDGTYKKADIQQPADRGILLKDILEINGLTWQQKAYTVTATEGHGSTLQHCLEKHVRTQIAEPVCVAQRGRYDENGKVYQHYEAQPTGKTNNLTTVGKDNLIAEPICANSKSGRAGIDGLQPSLQDRIYDTAGKMPAVTTSFNPKIAEPLKVRGTTDVPIYEVKDGFVTVKGKQYPIKLVDGFYIIRKLTVRECMRLQTVPEWYEWPVSKSQAYKMLGNGWTVEVIAHLLRGLK</sequence>
<keyword evidence="2 8" id="KW-0489">Methyltransferase</keyword>
<organism evidence="9">
    <name type="scientific">Siphoviridae sp. ctzm5103</name>
    <dbReference type="NCBI Taxonomy" id="2825750"/>
    <lineage>
        <taxon>Viruses</taxon>
        <taxon>Duplodnaviria</taxon>
        <taxon>Heunggongvirae</taxon>
        <taxon>Uroviricota</taxon>
        <taxon>Caudoviricetes</taxon>
    </lineage>
</organism>
<evidence type="ECO:0000256" key="4">
    <source>
        <dbReference type="ARBA" id="ARBA00022679"/>
    </source>
</evidence>
<feature type="active site" evidence="8">
    <location>
        <position position="73"/>
    </location>
</feature>
<dbReference type="GO" id="GO:0099018">
    <property type="term" value="P:symbiont-mediated evasion of host restriction-modification system"/>
    <property type="evidence" value="ECO:0007669"/>
    <property type="project" value="UniProtKB-KW"/>
</dbReference>
<dbReference type="GO" id="GO:0052170">
    <property type="term" value="P:symbiont-mediated suppression of host innate immune response"/>
    <property type="evidence" value="ECO:0007669"/>
    <property type="project" value="UniProtKB-KW"/>
</dbReference>
<dbReference type="InterPro" id="IPR001525">
    <property type="entry name" value="C5_MeTfrase"/>
</dbReference>
<evidence type="ECO:0000256" key="5">
    <source>
        <dbReference type="ARBA" id="ARBA00022691"/>
    </source>
</evidence>
<accession>A0A8S5TT68</accession>
<keyword evidence="3" id="KW-1090">Inhibition of host innate immune response by virus</keyword>
<evidence type="ECO:0000313" key="9">
    <source>
        <dbReference type="EMBL" id="DAF85398.1"/>
    </source>
</evidence>
<dbReference type="Gene3D" id="3.90.120.10">
    <property type="entry name" value="DNA Methylase, subunit A, domain 2"/>
    <property type="match status" value="1"/>
</dbReference>
<keyword evidence="3" id="KW-0945">Host-virus interaction</keyword>
<keyword evidence="6" id="KW-0899">Viral immunoevasion</keyword>
<evidence type="ECO:0000256" key="8">
    <source>
        <dbReference type="PROSITE-ProRule" id="PRU01016"/>
    </source>
</evidence>
<name>A0A8S5TT68_9CAUD</name>
<dbReference type="SUPFAM" id="SSF53335">
    <property type="entry name" value="S-adenosyl-L-methionine-dependent methyltransferases"/>
    <property type="match status" value="1"/>
</dbReference>
<dbReference type="Pfam" id="PF00145">
    <property type="entry name" value="DNA_methylase"/>
    <property type="match status" value="1"/>
</dbReference>
<dbReference type="EMBL" id="BK015926">
    <property type="protein sequence ID" value="DAF85398.1"/>
    <property type="molecule type" value="Genomic_DNA"/>
</dbReference>
<evidence type="ECO:0000256" key="2">
    <source>
        <dbReference type="ARBA" id="ARBA00022603"/>
    </source>
</evidence>
<protein>
    <recommendedName>
        <fullName evidence="1">DNA (cytosine-5-)-methyltransferase</fullName>
        <ecNumber evidence="1">2.1.1.37</ecNumber>
    </recommendedName>
</protein>
<dbReference type="GO" id="GO:0003886">
    <property type="term" value="F:DNA (cytosine-5-)-methyltransferase activity"/>
    <property type="evidence" value="ECO:0007669"/>
    <property type="project" value="UniProtKB-EC"/>
</dbReference>
<evidence type="ECO:0000256" key="1">
    <source>
        <dbReference type="ARBA" id="ARBA00011975"/>
    </source>
</evidence>
<dbReference type="InterPro" id="IPR018117">
    <property type="entry name" value="C5_DNA_meth_AS"/>
</dbReference>
<keyword evidence="5 8" id="KW-0949">S-adenosyl-L-methionine</keyword>
<dbReference type="NCBIfam" id="TIGR00675">
    <property type="entry name" value="dcm"/>
    <property type="match status" value="1"/>
</dbReference>